<keyword evidence="3" id="KW-1185">Reference proteome</keyword>
<dbReference type="SUPFAM" id="SSF53756">
    <property type="entry name" value="UDP-Glycosyltransferase/glycogen phosphorylase"/>
    <property type="match status" value="1"/>
</dbReference>
<dbReference type="GO" id="GO:0016757">
    <property type="term" value="F:glycosyltransferase activity"/>
    <property type="evidence" value="ECO:0007669"/>
    <property type="project" value="InterPro"/>
</dbReference>
<dbReference type="Pfam" id="PF00534">
    <property type="entry name" value="Glycos_transf_1"/>
    <property type="match status" value="1"/>
</dbReference>
<protein>
    <recommendedName>
        <fullName evidence="1">Glycosyl transferase family 1 domain-containing protein</fullName>
    </recommendedName>
</protein>
<sequence>MAQRKPHLLFIGHEGSFSGAPILLLNLMLLVKEEVDITLVVRRDGPYVKEYARHFPVMVLKSAGYGKGGILKRLGDMARNRWQLARLFARMPRIDLVFNNTIVNGKLLKTLAFFKKPVATYVHELDEVIKAYLPTGDAALTFTHTRQFVYPSLKVKQVLQSIGNVPEQRLQALNYYFPVDMSLVHMPSAFNAYLGDFRLRYGLEDASMVVGGMGLVSQRKGTDIFVETCAAVVKENPDIRFCWIGSFESPEEEARYRKMLMDKGLQRHLVFTGPLPHSYYNTIPFDVFFLSSREDPYPLVVLEAAFMGVPSVCFAGGGGIPEFVGNDAGWVLPQMTAAAAARLLLGLYNDLDAREQKGKQAMRKGLALHGDPTLVVSQFRAIIDPLLDL</sequence>
<evidence type="ECO:0000313" key="2">
    <source>
        <dbReference type="EMBL" id="PUZ25722.1"/>
    </source>
</evidence>
<dbReference type="PANTHER" id="PTHR12526">
    <property type="entry name" value="GLYCOSYLTRANSFERASE"/>
    <property type="match status" value="1"/>
</dbReference>
<gene>
    <name evidence="2" type="ORF">DCC81_15765</name>
</gene>
<feature type="domain" description="Glycosyl transferase family 1" evidence="1">
    <location>
        <begin position="214"/>
        <end position="361"/>
    </location>
</feature>
<dbReference type="OrthoDB" id="655095at2"/>
<name>A0A2T7BHG9_9BACT</name>
<dbReference type="AlphaFoldDB" id="A0A2T7BHG9"/>
<dbReference type="RefSeq" id="WP_108687561.1">
    <property type="nucleotide sequence ID" value="NZ_QCYK01000002.1"/>
</dbReference>
<accession>A0A2T7BHG9</accession>
<dbReference type="Gene3D" id="3.40.50.2000">
    <property type="entry name" value="Glycogen Phosphorylase B"/>
    <property type="match status" value="2"/>
</dbReference>
<comment type="caution">
    <text evidence="2">The sequence shown here is derived from an EMBL/GenBank/DDBJ whole genome shotgun (WGS) entry which is preliminary data.</text>
</comment>
<evidence type="ECO:0000259" key="1">
    <source>
        <dbReference type="Pfam" id="PF00534"/>
    </source>
</evidence>
<reference evidence="2 3" key="1">
    <citation type="submission" date="2018-04" db="EMBL/GenBank/DDBJ databases">
        <title>Chitinophaga fuyangensis sp. nov., isolated from soil in a chemical factory.</title>
        <authorList>
            <person name="Chen K."/>
        </authorList>
    </citation>
    <scope>NUCLEOTIDE SEQUENCE [LARGE SCALE GENOMIC DNA]</scope>
    <source>
        <strain evidence="2 3">LY-1</strain>
    </source>
</reference>
<evidence type="ECO:0000313" key="3">
    <source>
        <dbReference type="Proteomes" id="UP000244450"/>
    </source>
</evidence>
<dbReference type="EMBL" id="QCYK01000002">
    <property type="protein sequence ID" value="PUZ25722.1"/>
    <property type="molecule type" value="Genomic_DNA"/>
</dbReference>
<proteinExistence type="predicted"/>
<dbReference type="InterPro" id="IPR001296">
    <property type="entry name" value="Glyco_trans_1"/>
</dbReference>
<dbReference type="CDD" id="cd03801">
    <property type="entry name" value="GT4_PimA-like"/>
    <property type="match status" value="1"/>
</dbReference>
<dbReference type="Proteomes" id="UP000244450">
    <property type="component" value="Unassembled WGS sequence"/>
</dbReference>
<organism evidence="2 3">
    <name type="scientific">Chitinophaga parva</name>
    <dbReference type="NCBI Taxonomy" id="2169414"/>
    <lineage>
        <taxon>Bacteria</taxon>
        <taxon>Pseudomonadati</taxon>
        <taxon>Bacteroidota</taxon>
        <taxon>Chitinophagia</taxon>
        <taxon>Chitinophagales</taxon>
        <taxon>Chitinophagaceae</taxon>
        <taxon>Chitinophaga</taxon>
    </lineage>
</organism>